<gene>
    <name evidence="5" type="ORF">PZN02_006387</name>
</gene>
<evidence type="ECO:0000256" key="4">
    <source>
        <dbReference type="ARBA" id="ARBA00022842"/>
    </source>
</evidence>
<accession>A0ABY8DKX8</accession>
<dbReference type="PANTHER" id="PTHR20854:SF4">
    <property type="entry name" value="INOSITOL-1-MONOPHOSPHATASE-RELATED"/>
    <property type="match status" value="1"/>
</dbReference>
<keyword evidence="6" id="KW-1185">Reference proteome</keyword>
<dbReference type="EMBL" id="CP120375">
    <property type="protein sequence ID" value="WEX91560.1"/>
    <property type="molecule type" value="Genomic_DNA"/>
</dbReference>
<evidence type="ECO:0000256" key="1">
    <source>
        <dbReference type="ARBA" id="ARBA00009759"/>
    </source>
</evidence>
<protein>
    <recommendedName>
        <fullName evidence="7">Myo-inositol-1(Or 4)-monophosphatase</fullName>
    </recommendedName>
</protein>
<dbReference type="Proteomes" id="UP001229355">
    <property type="component" value="Plasmid unnamed"/>
</dbReference>
<evidence type="ECO:0000256" key="3">
    <source>
        <dbReference type="ARBA" id="ARBA00022801"/>
    </source>
</evidence>
<dbReference type="Pfam" id="PF00459">
    <property type="entry name" value="Inositol_P"/>
    <property type="match status" value="1"/>
</dbReference>
<dbReference type="InterPro" id="IPR000760">
    <property type="entry name" value="Inositol_monophosphatase-like"/>
</dbReference>
<dbReference type="PROSITE" id="PS00629">
    <property type="entry name" value="IMP_1"/>
    <property type="match status" value="1"/>
</dbReference>
<proteinExistence type="inferred from homology"/>
<dbReference type="InterPro" id="IPR020583">
    <property type="entry name" value="Inositol_monoP_metal-BS"/>
</dbReference>
<dbReference type="SUPFAM" id="SSF56655">
    <property type="entry name" value="Carbohydrate phosphatase"/>
    <property type="match status" value="1"/>
</dbReference>
<keyword evidence="5" id="KW-0614">Plasmid</keyword>
<dbReference type="RefSeq" id="WP_280663520.1">
    <property type="nucleotide sequence ID" value="NZ_CP120375.1"/>
</dbReference>
<evidence type="ECO:0000256" key="2">
    <source>
        <dbReference type="ARBA" id="ARBA00022723"/>
    </source>
</evidence>
<evidence type="ECO:0000313" key="5">
    <source>
        <dbReference type="EMBL" id="WEX91560.1"/>
    </source>
</evidence>
<keyword evidence="2" id="KW-0479">Metal-binding</keyword>
<dbReference type="Gene3D" id="3.30.540.10">
    <property type="entry name" value="Fructose-1,6-Bisphosphatase, subunit A, domain 1"/>
    <property type="match status" value="1"/>
</dbReference>
<name>A0ABY8DKX8_9HYPH</name>
<organism evidence="5 6">
    <name type="scientific">Sinorhizobium garamanticum</name>
    <dbReference type="NCBI Taxonomy" id="680247"/>
    <lineage>
        <taxon>Bacteria</taxon>
        <taxon>Pseudomonadati</taxon>
        <taxon>Pseudomonadota</taxon>
        <taxon>Alphaproteobacteria</taxon>
        <taxon>Hyphomicrobiales</taxon>
        <taxon>Rhizobiaceae</taxon>
        <taxon>Sinorhizobium/Ensifer group</taxon>
        <taxon>Sinorhizobium</taxon>
    </lineage>
</organism>
<sequence length="266" mass="28517">MTGAFDARLETLRCVTAEVGAFALGHFHRLAQVAVETKGTADYVSAVDRDAETLGRRLIRLAYPDDAIVGEEHAGEAAADYWLIDPVDGTANFLSGIPFWAVSIAYVRDGEPVLGAIALPALDALFWSAIDRPLHGSGTLPQLPSRRPMAFGVGRNRVWKLEHRLQLEARLEAQGFHITSLGSCAASLAMVAAGRLAGYIEHGTNLWDCAAGHVLCKTAGRSSTITFDEKGRVAVHATMAPLAQSATTTRRNLDGRHPVPALRCVP</sequence>
<dbReference type="PANTHER" id="PTHR20854">
    <property type="entry name" value="INOSITOL MONOPHOSPHATASE"/>
    <property type="match status" value="1"/>
</dbReference>
<dbReference type="Gene3D" id="3.40.190.80">
    <property type="match status" value="1"/>
</dbReference>
<comment type="similarity">
    <text evidence="1">Belongs to the inositol monophosphatase superfamily.</text>
</comment>
<dbReference type="PRINTS" id="PR00377">
    <property type="entry name" value="IMPHPHTASES"/>
</dbReference>
<geneLocation type="plasmid" evidence="5 6">
    <name>unnamed</name>
</geneLocation>
<evidence type="ECO:0008006" key="7">
    <source>
        <dbReference type="Google" id="ProtNLM"/>
    </source>
</evidence>
<keyword evidence="3" id="KW-0378">Hydrolase</keyword>
<keyword evidence="4" id="KW-0460">Magnesium</keyword>
<evidence type="ECO:0000313" key="6">
    <source>
        <dbReference type="Proteomes" id="UP001229355"/>
    </source>
</evidence>
<reference evidence="5 6" key="1">
    <citation type="submission" date="2023-03" db="EMBL/GenBank/DDBJ databases">
        <authorList>
            <person name="Kaur S."/>
            <person name="Espinosa-Saiz D."/>
            <person name="Velazquez E."/>
            <person name="Menendez E."/>
            <person name="diCenzo G.C."/>
        </authorList>
    </citation>
    <scope>NUCLEOTIDE SEQUENCE [LARGE SCALE GENOMIC DNA]</scope>
    <source>
        <strain evidence="5 6">LMG 24692</strain>
        <plasmid evidence="5 6">unnamed</plasmid>
    </source>
</reference>